<evidence type="ECO:0000256" key="3">
    <source>
        <dbReference type="ARBA" id="ARBA00011355"/>
    </source>
</evidence>
<comment type="cofactor">
    <cofactor evidence="1">
        <name>FAD</name>
        <dbReference type="ChEBI" id="CHEBI:57692"/>
    </cofactor>
</comment>
<comment type="function">
    <text evidence="6">The electron transfer flavoprotein serves as a specific electron acceptor for other dehydrogenases. It transfers the electrons to the main respiratory chain via ETF-ubiquinone oxidoreductase (ETF dehydrogenase).</text>
</comment>
<dbReference type="SUPFAM" id="SSF52402">
    <property type="entry name" value="Adenine nucleotide alpha hydrolases-like"/>
    <property type="match status" value="1"/>
</dbReference>
<evidence type="ECO:0000256" key="4">
    <source>
        <dbReference type="ARBA" id="ARBA00022448"/>
    </source>
</evidence>
<keyword evidence="4" id="KW-0813">Transport</keyword>
<comment type="subunit">
    <text evidence="3">Heterodimer of an alpha and a beta subunit.</text>
</comment>
<reference evidence="8" key="1">
    <citation type="submission" date="2020-11" db="EMBL/GenBank/DDBJ databases">
        <title>Nocardioides cynanchi sp. nov., isolated from soil of rhizosphere of Cynanchum wilfordii.</title>
        <authorList>
            <person name="Lee J.-S."/>
            <person name="Suh M.K."/>
            <person name="Kim J.-S."/>
        </authorList>
    </citation>
    <scope>NUCLEOTIDE SEQUENCE</scope>
    <source>
        <strain evidence="8">KCTC 19276</strain>
    </source>
</reference>
<dbReference type="GO" id="GO:0009055">
    <property type="term" value="F:electron transfer activity"/>
    <property type="evidence" value="ECO:0007669"/>
    <property type="project" value="InterPro"/>
</dbReference>
<evidence type="ECO:0000256" key="6">
    <source>
        <dbReference type="ARBA" id="ARBA00025649"/>
    </source>
</evidence>
<dbReference type="Gene3D" id="3.40.50.620">
    <property type="entry name" value="HUPs"/>
    <property type="match status" value="1"/>
</dbReference>
<proteinExistence type="inferred from homology"/>
<dbReference type="Proteomes" id="UP000660668">
    <property type="component" value="Unassembled WGS sequence"/>
</dbReference>
<sequence length="263" mass="27188">MVPSPVNVLVAVKRVPDSSSEVLLTADEQAVDGSKAGFTTSPHEECAVEIATQVVAAGEGGGEATVVTLGDKDAAEQLRNALAVGCTQATHVVADAHTLGPIDIARELAAVVRDHEAAGRTHDLVLLGSDASDTGDFQVGIRLAYELGRPVVNGATTVTIEDGVAVAVGKGPEGQETYRVPLPAVVTIREGGVEPRYPSVKGRMAAKKVQIEEREPAAEHRGPQRVKLLLPPPTPSSVQILGEGAAAAPAVVDLFEQLGVLSR</sequence>
<dbReference type="AlphaFoldDB" id="A0A930YHL8"/>
<comment type="similarity">
    <text evidence="2">Belongs to the ETF beta-subunit/FixA family.</text>
</comment>
<gene>
    <name evidence="8" type="ORF">ISU10_13565</name>
</gene>
<evidence type="ECO:0000256" key="2">
    <source>
        <dbReference type="ARBA" id="ARBA00007557"/>
    </source>
</evidence>
<dbReference type="PANTHER" id="PTHR21294">
    <property type="entry name" value="ELECTRON TRANSFER FLAVOPROTEIN BETA-SUBUNIT"/>
    <property type="match status" value="1"/>
</dbReference>
<dbReference type="PIRSF" id="PIRSF000090">
    <property type="entry name" value="Beta-ETF"/>
    <property type="match status" value="1"/>
</dbReference>
<keyword evidence="9" id="KW-1185">Reference proteome</keyword>
<dbReference type="InterPro" id="IPR012255">
    <property type="entry name" value="ETF_b"/>
</dbReference>
<dbReference type="EMBL" id="JADKPO010000017">
    <property type="protein sequence ID" value="MBF4768791.1"/>
    <property type="molecule type" value="Genomic_DNA"/>
</dbReference>
<evidence type="ECO:0000256" key="5">
    <source>
        <dbReference type="ARBA" id="ARBA00022982"/>
    </source>
</evidence>
<feature type="domain" description="Electron transfer flavoprotein alpha/beta-subunit N-terminal" evidence="7">
    <location>
        <begin position="23"/>
        <end position="223"/>
    </location>
</feature>
<protein>
    <submittedName>
        <fullName evidence="8">Electron transfer flavoprotein subunit beta/FixA family protein</fullName>
    </submittedName>
</protein>
<accession>A0A930YHL8</accession>
<comment type="caution">
    <text evidence="8">The sequence shown here is derived from an EMBL/GenBank/DDBJ whole genome shotgun (WGS) entry which is preliminary data.</text>
</comment>
<dbReference type="InterPro" id="IPR014729">
    <property type="entry name" value="Rossmann-like_a/b/a_fold"/>
</dbReference>
<evidence type="ECO:0000313" key="9">
    <source>
        <dbReference type="Proteomes" id="UP000660668"/>
    </source>
</evidence>
<name>A0A930YHL8_9ACTN</name>
<evidence type="ECO:0000313" key="8">
    <source>
        <dbReference type="EMBL" id="MBF4768791.1"/>
    </source>
</evidence>
<keyword evidence="5" id="KW-0249">Electron transport</keyword>
<dbReference type="Pfam" id="PF01012">
    <property type="entry name" value="ETF"/>
    <property type="match status" value="1"/>
</dbReference>
<dbReference type="GO" id="GO:0005829">
    <property type="term" value="C:cytosol"/>
    <property type="evidence" value="ECO:0007669"/>
    <property type="project" value="TreeGrafter"/>
</dbReference>
<evidence type="ECO:0000259" key="7">
    <source>
        <dbReference type="SMART" id="SM00893"/>
    </source>
</evidence>
<dbReference type="SMART" id="SM00893">
    <property type="entry name" value="ETF"/>
    <property type="match status" value="1"/>
</dbReference>
<dbReference type="PANTHER" id="PTHR21294:SF8">
    <property type="entry name" value="ELECTRON TRANSFER FLAVOPROTEIN SUBUNIT BETA"/>
    <property type="match status" value="1"/>
</dbReference>
<evidence type="ECO:0000256" key="1">
    <source>
        <dbReference type="ARBA" id="ARBA00001974"/>
    </source>
</evidence>
<organism evidence="8 9">
    <name type="scientific">Nocardioides agariphilus</name>
    <dbReference type="NCBI Taxonomy" id="433664"/>
    <lineage>
        <taxon>Bacteria</taxon>
        <taxon>Bacillati</taxon>
        <taxon>Actinomycetota</taxon>
        <taxon>Actinomycetes</taxon>
        <taxon>Propionibacteriales</taxon>
        <taxon>Nocardioidaceae</taxon>
        <taxon>Nocardioides</taxon>
    </lineage>
</organism>
<dbReference type="InterPro" id="IPR014730">
    <property type="entry name" value="ETF_a/b_N"/>
</dbReference>